<keyword evidence="4 10" id="KW-0808">Transferase</keyword>
<evidence type="ECO:0000256" key="7">
    <source>
        <dbReference type="ARBA" id="ARBA00023136"/>
    </source>
</evidence>
<keyword evidence="3" id="KW-0328">Glycosyltransferase</keyword>
<dbReference type="PANTHER" id="PTHR33908">
    <property type="entry name" value="MANNOSYLTRANSFERASE YKCB-RELATED"/>
    <property type="match status" value="1"/>
</dbReference>
<evidence type="ECO:0000256" key="5">
    <source>
        <dbReference type="ARBA" id="ARBA00022692"/>
    </source>
</evidence>
<evidence type="ECO:0000256" key="1">
    <source>
        <dbReference type="ARBA" id="ARBA00004651"/>
    </source>
</evidence>
<dbReference type="EMBL" id="DF967972">
    <property type="protein sequence ID" value="GAP13468.1"/>
    <property type="molecule type" value="Genomic_DNA"/>
</dbReference>
<dbReference type="Proteomes" id="UP000055060">
    <property type="component" value="Unassembled WGS sequence"/>
</dbReference>
<dbReference type="RefSeq" id="WP_075072802.1">
    <property type="nucleotide sequence ID" value="NZ_DF967972.1"/>
</dbReference>
<feature type="transmembrane region" description="Helical" evidence="8">
    <location>
        <begin position="390"/>
        <end position="407"/>
    </location>
</feature>
<evidence type="ECO:0000256" key="2">
    <source>
        <dbReference type="ARBA" id="ARBA00022475"/>
    </source>
</evidence>
<evidence type="ECO:0000256" key="4">
    <source>
        <dbReference type="ARBA" id="ARBA00022679"/>
    </source>
</evidence>
<feature type="transmembrane region" description="Helical" evidence="8">
    <location>
        <begin position="341"/>
        <end position="358"/>
    </location>
</feature>
<protein>
    <submittedName>
        <fullName evidence="10">4-amino-4-deoxy-L-arabinose transferase</fullName>
    </submittedName>
</protein>
<keyword evidence="2" id="KW-1003">Cell membrane</keyword>
<feature type="domain" description="Glycosyltransferase RgtA/B/C/D-like" evidence="9">
    <location>
        <begin position="74"/>
        <end position="229"/>
    </location>
</feature>
<keyword evidence="5 8" id="KW-0812">Transmembrane</keyword>
<evidence type="ECO:0000256" key="8">
    <source>
        <dbReference type="SAM" id="Phobius"/>
    </source>
</evidence>
<evidence type="ECO:0000256" key="3">
    <source>
        <dbReference type="ARBA" id="ARBA00022676"/>
    </source>
</evidence>
<dbReference type="InterPro" id="IPR050297">
    <property type="entry name" value="LipidA_mod_glycosyltrf_83"/>
</dbReference>
<dbReference type="InterPro" id="IPR038731">
    <property type="entry name" value="RgtA/B/C-like"/>
</dbReference>
<dbReference type="STRING" id="360412.LARV_01222"/>
<feature type="transmembrane region" description="Helical" evidence="8">
    <location>
        <begin position="136"/>
        <end position="164"/>
    </location>
</feature>
<sequence length="423" mass="46374">MIQKPFAMDRRSVQAGILALIVLLGLGLRVAYLFISGSWGAPPADDGIEYQILAGNLAAGKGYVTPAGDAYIFRPPGYPFFLAVVYAVTGPNPDAARLANALVSALACLPIYGFARRLWNWKAGLIAAAGLAFHPLLIYLVGLIYPESLTVFLVALSFYLTLVARQSSRAWPLLLLAATLAELIYVRPNLLIWVLALILWALAAFRTPRSRVRAAVIVIGGAVLLIAPWSLRNAIAFGEFTWMSTNGGVTFWASNNPLADGGWIEPSAATWQGADPPADLRGWPDLTPQESERRFQARGMQWVRENPGAFLALMPRKLARAFELSFGNESRQLNLPGAVQWLYYGFLGVCLLGAIVSWRQWRDLLPLYLLTLVFLASTVVYYGSTRQTTMLIPVMIVFAAKAILWAVESLLRIGRKNPVVVPS</sequence>
<dbReference type="GO" id="GO:0016763">
    <property type="term" value="F:pentosyltransferase activity"/>
    <property type="evidence" value="ECO:0007669"/>
    <property type="project" value="TreeGrafter"/>
</dbReference>
<evidence type="ECO:0000313" key="11">
    <source>
        <dbReference type="Proteomes" id="UP000055060"/>
    </source>
</evidence>
<dbReference type="AlphaFoldDB" id="A0A0S7B7P7"/>
<feature type="transmembrane region" description="Helical" evidence="8">
    <location>
        <begin position="365"/>
        <end position="384"/>
    </location>
</feature>
<feature type="transmembrane region" description="Helical" evidence="8">
    <location>
        <begin position="12"/>
        <end position="35"/>
    </location>
</feature>
<keyword evidence="6 8" id="KW-1133">Transmembrane helix</keyword>
<reference evidence="10" key="1">
    <citation type="submission" date="2015-07" db="EMBL/GenBank/DDBJ databases">
        <title>Draft Genome Sequences of Anaerolinea thermolimosa IMO-1, Bellilinea caldifistulae GOMI-1, Leptolinea tardivitalis YMTK-2, Levilinea saccharolytica KIBI-1,Longilinea arvoryzae KOME-1, Previously Described as Members of the Anaerolineaceae (Chloroflexi).</title>
        <authorList>
            <person name="Sekiguchi Y."/>
            <person name="Ohashi A."/>
            <person name="Matsuura N."/>
            <person name="Tourlousse M.D."/>
        </authorList>
    </citation>
    <scope>NUCLEOTIDE SEQUENCE [LARGE SCALE GENOMIC DNA]</scope>
    <source>
        <strain evidence="10">KOME-1</strain>
    </source>
</reference>
<feature type="transmembrane region" description="Helical" evidence="8">
    <location>
        <begin position="184"/>
        <end position="205"/>
    </location>
</feature>
<dbReference type="GO" id="GO:0005886">
    <property type="term" value="C:plasma membrane"/>
    <property type="evidence" value="ECO:0007669"/>
    <property type="project" value="UniProtKB-SubCell"/>
</dbReference>
<keyword evidence="7 8" id="KW-0472">Membrane</keyword>
<evidence type="ECO:0000256" key="6">
    <source>
        <dbReference type="ARBA" id="ARBA00022989"/>
    </source>
</evidence>
<keyword evidence="11" id="KW-1185">Reference proteome</keyword>
<proteinExistence type="predicted"/>
<dbReference type="GO" id="GO:0009103">
    <property type="term" value="P:lipopolysaccharide biosynthetic process"/>
    <property type="evidence" value="ECO:0007669"/>
    <property type="project" value="UniProtKB-ARBA"/>
</dbReference>
<name>A0A0S7B7P7_9CHLR</name>
<feature type="transmembrane region" description="Helical" evidence="8">
    <location>
        <begin position="212"/>
        <end position="231"/>
    </location>
</feature>
<feature type="transmembrane region" description="Helical" evidence="8">
    <location>
        <begin position="95"/>
        <end position="115"/>
    </location>
</feature>
<comment type="subcellular location">
    <subcellularLocation>
        <location evidence="1">Cell membrane</location>
        <topology evidence="1">Multi-pass membrane protein</topology>
    </subcellularLocation>
</comment>
<evidence type="ECO:0000259" key="9">
    <source>
        <dbReference type="Pfam" id="PF13231"/>
    </source>
</evidence>
<dbReference type="OrthoDB" id="136232at2"/>
<dbReference type="Pfam" id="PF13231">
    <property type="entry name" value="PMT_2"/>
    <property type="match status" value="1"/>
</dbReference>
<gene>
    <name evidence="10" type="ORF">LARV_01222</name>
</gene>
<evidence type="ECO:0000313" key="10">
    <source>
        <dbReference type="EMBL" id="GAP13468.1"/>
    </source>
</evidence>
<dbReference type="PANTHER" id="PTHR33908:SF11">
    <property type="entry name" value="MEMBRANE PROTEIN"/>
    <property type="match status" value="1"/>
</dbReference>
<organism evidence="10">
    <name type="scientific">Longilinea arvoryzae</name>
    <dbReference type="NCBI Taxonomy" id="360412"/>
    <lineage>
        <taxon>Bacteria</taxon>
        <taxon>Bacillati</taxon>
        <taxon>Chloroflexota</taxon>
        <taxon>Anaerolineae</taxon>
        <taxon>Anaerolineales</taxon>
        <taxon>Anaerolineaceae</taxon>
        <taxon>Longilinea</taxon>
    </lineage>
</organism>
<accession>A0A0S7B7P7</accession>